<dbReference type="Pfam" id="PF12686">
    <property type="entry name" value="DUF3800"/>
    <property type="match status" value="1"/>
</dbReference>
<sequence length="135" mass="15767">MAYIFLDESGHLYTQIIGEILEMYTPTTDLDFRVFCDQRHLKGITRAQFKEMLRTRLLPLLPKGAILQIEMIDSTTNANIQIADWITGALAKYLEKQKWGEEYYSILKNNIIGEGKELFKDYWVEAKTNKKLESK</sequence>
<name>A0A0G0M0Y7_UNCC2</name>
<dbReference type="Proteomes" id="UP000034207">
    <property type="component" value="Unassembled WGS sequence"/>
</dbReference>
<dbReference type="AlphaFoldDB" id="A0A0G0M0Y7"/>
<protein>
    <recommendedName>
        <fullName evidence="3">DUF3800 domain-containing protein</fullName>
    </recommendedName>
</protein>
<dbReference type="PATRIC" id="fig|1618345.3.peg.812"/>
<dbReference type="InterPro" id="IPR024524">
    <property type="entry name" value="DUF3800"/>
</dbReference>
<accession>A0A0G0M0Y7</accession>
<evidence type="ECO:0000313" key="2">
    <source>
        <dbReference type="Proteomes" id="UP000034207"/>
    </source>
</evidence>
<reference evidence="1 2" key="1">
    <citation type="journal article" date="2015" name="Nature">
        <title>rRNA introns, odd ribosomes, and small enigmatic genomes across a large radiation of phyla.</title>
        <authorList>
            <person name="Brown C.T."/>
            <person name="Hug L.A."/>
            <person name="Thomas B.C."/>
            <person name="Sharon I."/>
            <person name="Castelle C.J."/>
            <person name="Singh A."/>
            <person name="Wilkins M.J."/>
            <person name="Williams K.H."/>
            <person name="Banfield J.F."/>
        </authorList>
    </citation>
    <scope>NUCLEOTIDE SEQUENCE [LARGE SCALE GENOMIC DNA]</scope>
</reference>
<organism evidence="1 2">
    <name type="scientific">candidate division CPR2 bacterium GW2011_GWC2_39_10</name>
    <dbReference type="NCBI Taxonomy" id="1618345"/>
    <lineage>
        <taxon>Bacteria</taxon>
        <taxon>Bacteria division CPR2</taxon>
    </lineage>
</organism>
<evidence type="ECO:0000313" key="1">
    <source>
        <dbReference type="EMBL" id="KKQ93980.1"/>
    </source>
</evidence>
<evidence type="ECO:0008006" key="3">
    <source>
        <dbReference type="Google" id="ProtNLM"/>
    </source>
</evidence>
<dbReference type="EMBL" id="LBVV01000013">
    <property type="protein sequence ID" value="KKQ93980.1"/>
    <property type="molecule type" value="Genomic_DNA"/>
</dbReference>
<comment type="caution">
    <text evidence="1">The sequence shown here is derived from an EMBL/GenBank/DDBJ whole genome shotgun (WGS) entry which is preliminary data.</text>
</comment>
<proteinExistence type="predicted"/>
<gene>
    <name evidence="1" type="ORF">UT18_C0013G0027</name>
</gene>